<reference evidence="3" key="1">
    <citation type="journal article" date="2019" name="Sci. Rep.">
        <title>Draft genome of Tanacetum cinerariifolium, the natural source of mosquito coil.</title>
        <authorList>
            <person name="Yamashiro T."/>
            <person name="Shiraishi A."/>
            <person name="Satake H."/>
            <person name="Nakayama K."/>
        </authorList>
    </citation>
    <scope>NUCLEOTIDE SEQUENCE</scope>
</reference>
<evidence type="ECO:0000256" key="1">
    <source>
        <dbReference type="SAM" id="MobiDB-lite"/>
    </source>
</evidence>
<gene>
    <name evidence="3" type="ORF">Tci_024585</name>
</gene>
<dbReference type="Pfam" id="PF25597">
    <property type="entry name" value="SH3_retrovirus"/>
    <property type="match status" value="1"/>
</dbReference>
<organism evidence="3">
    <name type="scientific">Tanacetum cinerariifolium</name>
    <name type="common">Dalmatian daisy</name>
    <name type="synonym">Chrysanthemum cinerariifolium</name>
    <dbReference type="NCBI Taxonomy" id="118510"/>
    <lineage>
        <taxon>Eukaryota</taxon>
        <taxon>Viridiplantae</taxon>
        <taxon>Streptophyta</taxon>
        <taxon>Embryophyta</taxon>
        <taxon>Tracheophyta</taxon>
        <taxon>Spermatophyta</taxon>
        <taxon>Magnoliopsida</taxon>
        <taxon>eudicotyledons</taxon>
        <taxon>Gunneridae</taxon>
        <taxon>Pentapetalae</taxon>
        <taxon>asterids</taxon>
        <taxon>campanulids</taxon>
        <taxon>Asterales</taxon>
        <taxon>Asteraceae</taxon>
        <taxon>Asteroideae</taxon>
        <taxon>Anthemideae</taxon>
        <taxon>Anthemidinae</taxon>
        <taxon>Tanacetum</taxon>
    </lineage>
</organism>
<dbReference type="EMBL" id="BKCJ010003040">
    <property type="protein sequence ID" value="GEU52607.1"/>
    <property type="molecule type" value="Genomic_DNA"/>
</dbReference>
<protein>
    <recommendedName>
        <fullName evidence="2">Retroviral polymerase SH3-like domain-containing protein</fullName>
    </recommendedName>
</protein>
<comment type="caution">
    <text evidence="3">The sequence shown here is derived from an EMBL/GenBank/DDBJ whole genome shotgun (WGS) entry which is preliminary data.</text>
</comment>
<dbReference type="InterPro" id="IPR057670">
    <property type="entry name" value="SH3_retrovirus"/>
</dbReference>
<name>A0A6L2KVI1_TANCI</name>
<dbReference type="PANTHER" id="PTHR11439:SF495">
    <property type="entry name" value="REVERSE TRANSCRIPTASE, RNA-DEPENDENT DNA POLYMERASE-RELATED"/>
    <property type="match status" value="1"/>
</dbReference>
<feature type="domain" description="Retroviral polymerase SH3-like" evidence="2">
    <location>
        <begin position="175"/>
        <end position="220"/>
    </location>
</feature>
<evidence type="ECO:0000259" key="2">
    <source>
        <dbReference type="Pfam" id="PF25597"/>
    </source>
</evidence>
<dbReference type="AlphaFoldDB" id="A0A6L2KVI1"/>
<accession>A0A6L2KVI1</accession>
<evidence type="ECO:0000313" key="3">
    <source>
        <dbReference type="EMBL" id="GEU52607.1"/>
    </source>
</evidence>
<proteinExistence type="predicted"/>
<sequence length="429" mass="47847">MSSMGELTFFLGLHVKQKDDGIFICQDKSVAKILRKFCLTDGKLASTLIDTEKPLLKDPDGKDVDVHIYRYLKSKPHLGLWYPKDSSFNLLAYSDSDYDGASLDRKSTTGGCQLLGCRLISCQCKKQTVVATSLTEAKYVAAVIKYYGFKISCWTIRNQPNHNAGIQENLDADPLGKFDGKADEGFLVGYSVTSKAFRVFNSRTRIIQETLHISFLENQPNVAGSGPKWLFDIDTLTQSMNYQQVVAGNQPNHNAGIQENLDAGKVIKEVVSTQQYVLLPLWSTGSQNPHNTDADPAFDVKENKNEVHVSPSSSDKPKKHDGKAKREAKGKSHVDLSIGGRDLRDEFKEFSINSTYRVNAACAPVTDVGPNSTNNTNSFNDASPFDNAVRPNFEIGRQSSFWILLNILMIQTCLHWKTLFIQMMKKMLV</sequence>
<dbReference type="PANTHER" id="PTHR11439">
    <property type="entry name" value="GAG-POL-RELATED RETROTRANSPOSON"/>
    <property type="match status" value="1"/>
</dbReference>
<feature type="compositionally biased region" description="Basic and acidic residues" evidence="1">
    <location>
        <begin position="324"/>
        <end position="334"/>
    </location>
</feature>
<feature type="region of interest" description="Disordered" evidence="1">
    <location>
        <begin position="304"/>
        <end position="335"/>
    </location>
</feature>